<gene>
    <name evidence="5" type="ORF">QC820_06625</name>
</gene>
<evidence type="ECO:0000313" key="5">
    <source>
        <dbReference type="EMBL" id="MDR5892486.1"/>
    </source>
</evidence>
<protein>
    <recommendedName>
        <fullName evidence="4">Helicase ATP-binding domain-containing protein</fullName>
    </recommendedName>
</protein>
<sequence length="1020" mass="113059">MSVSRRERLAADLALGLTCYLLPSPWRVGDVRLIALGRLFLWPGWDSLEDDQRVRVAAFLSLRPDALGEQRSLESVLRLVLAEETSFVVEPSDAAEPFWQRRYLPRPGKPLEQRLDEWLVGLRELRVYRPGIPGVEPPGEGEVTLETWSGVGARIPVAHLPDDPRSPVVAEAPARERVRVDVARLSALAARLDASGELSVDYGQTVIDGFLPRLRSGTGKAMPDAIDAGKLSLLVAPTGVGKSVFARLLALDLAQQGLPVALVVPDVASVWKETLQLESATQAVGLALSVAPLHSWRGLPKHLAAHLEHAPNEDPTGMKMLERLGYACLLRAYVTEGRIVYGKEPCEQLHQSRLKGKSRRVACPFALRCGRFSAFEQATVADIVVLNHHTLLAARMPFPVEMMDGGPGPKSVMELVLRRCGAVLIDEVDAFQKVVVDRLTRSVTLSSPQGRISAFYALSAHIDQQRGANQPQEESFQPARDALLNIVRQSEGVAEAVQTGSLEWPRQGMTWREGYDAWLCQKLFADAPGAHERLRALYDAKSLRDFPEWEPVRELLSPPGLRPEEELDDVKLRMEEAFDRLALPISSAERTQLINRLLLRGALVSLDRSLANLRRRLPALEQQDISLASQLRDDLLGFLPWLPSPCGALGQRLQGYRLEGGQEDKRVLSSKILTGDPHGAVAELGGLVSEALSGTGRPILALSATGRFIGAPGADVLGTVWAYVEDTARNVTLRSAAVTTRISGISQRRERRRATEALTRELWQTMLKQHLASAKHDPGLRGRCRVLLVTGSYDETRWVGQALRNEAGHRLTVKQVGRDNHEEELGRQEIERFGAEPEPAVLVAPLSVVARGLNILKVDGSGESALSSIFVVVRPLPPTHSAEQMLRHVSYNARLMPPEWQGAMETLEAERRNAWRRVERVKRSHAAFSRMDAELRRELVCDTLVELVQLAGRGRRGGTPVALYLVDEAFHDTAADWRELVRELLEWWESQGALDEMERYHGAFVHALANYAQWGARGWR</sequence>
<feature type="domain" description="Helicase ATP-binding" evidence="4">
    <location>
        <begin position="202"/>
        <end position="479"/>
    </location>
</feature>
<comment type="caution">
    <text evidence="5">The sequence shown here is derived from an EMBL/GenBank/DDBJ whole genome shotgun (WGS) entry which is preliminary data.</text>
</comment>
<dbReference type="InterPro" id="IPR003593">
    <property type="entry name" value="AAA+_ATPase"/>
</dbReference>
<dbReference type="Proteomes" id="UP001252270">
    <property type="component" value="Unassembled WGS sequence"/>
</dbReference>
<reference evidence="5 6" key="1">
    <citation type="submission" date="2023-04" db="EMBL/GenBank/DDBJ databases">
        <title>A long-awaited taxogenomic arrangement of the family Halomonadaceae.</title>
        <authorList>
            <person name="De La Haba R."/>
            <person name="Chuvochina M."/>
            <person name="Wittouck S."/>
            <person name="Arahal D.R."/>
            <person name="Sanchez-Porro C."/>
            <person name="Hugenholtz P."/>
            <person name="Ventosa A."/>
        </authorList>
    </citation>
    <scope>NUCLEOTIDE SEQUENCE [LARGE SCALE GENOMIC DNA]</scope>
    <source>
        <strain evidence="5 6">DSM 17332</strain>
    </source>
</reference>
<dbReference type="RefSeq" id="WP_309636271.1">
    <property type="nucleotide sequence ID" value="NZ_JARWAL010000005.1"/>
</dbReference>
<dbReference type="InterPro" id="IPR027417">
    <property type="entry name" value="P-loop_NTPase"/>
</dbReference>
<keyword evidence="2" id="KW-0378">Hydrolase</keyword>
<dbReference type="EMBL" id="JARWAL010000005">
    <property type="protein sequence ID" value="MDR5892486.1"/>
    <property type="molecule type" value="Genomic_DNA"/>
</dbReference>
<evidence type="ECO:0000256" key="1">
    <source>
        <dbReference type="ARBA" id="ARBA00022741"/>
    </source>
</evidence>
<keyword evidence="3" id="KW-0067">ATP-binding</keyword>
<dbReference type="SUPFAM" id="SSF52540">
    <property type="entry name" value="P-loop containing nucleoside triphosphate hydrolases"/>
    <property type="match status" value="1"/>
</dbReference>
<organism evidence="5 6">
    <name type="scientific">Halomonas mongoliensis</name>
    <dbReference type="NCBI Taxonomy" id="321265"/>
    <lineage>
        <taxon>Bacteria</taxon>
        <taxon>Pseudomonadati</taxon>
        <taxon>Pseudomonadota</taxon>
        <taxon>Gammaproteobacteria</taxon>
        <taxon>Oceanospirillales</taxon>
        <taxon>Halomonadaceae</taxon>
        <taxon>Halomonas</taxon>
    </lineage>
</organism>
<dbReference type="InterPro" id="IPR014013">
    <property type="entry name" value="Helic_SF1/SF2_ATP-bd_DinG/Rad3"/>
</dbReference>
<evidence type="ECO:0000256" key="2">
    <source>
        <dbReference type="ARBA" id="ARBA00022801"/>
    </source>
</evidence>
<proteinExistence type="predicted"/>
<evidence type="ECO:0000256" key="3">
    <source>
        <dbReference type="ARBA" id="ARBA00022840"/>
    </source>
</evidence>
<evidence type="ECO:0000259" key="4">
    <source>
        <dbReference type="PROSITE" id="PS51193"/>
    </source>
</evidence>
<dbReference type="PROSITE" id="PS51193">
    <property type="entry name" value="HELICASE_ATP_BIND_2"/>
    <property type="match status" value="1"/>
</dbReference>
<keyword evidence="1" id="KW-0547">Nucleotide-binding</keyword>
<keyword evidence="6" id="KW-1185">Reference proteome</keyword>
<dbReference type="SMART" id="SM00382">
    <property type="entry name" value="AAA"/>
    <property type="match status" value="1"/>
</dbReference>
<evidence type="ECO:0000313" key="6">
    <source>
        <dbReference type="Proteomes" id="UP001252270"/>
    </source>
</evidence>
<accession>A0ABU1GKE2</accession>
<name>A0ABU1GKE2_9GAMM</name>